<dbReference type="InterPro" id="IPR007527">
    <property type="entry name" value="Znf_SWIM"/>
</dbReference>
<evidence type="ECO:0000313" key="4">
    <source>
        <dbReference type="Proteomes" id="UP001159405"/>
    </source>
</evidence>
<keyword evidence="1" id="KW-0479">Metal-binding</keyword>
<accession>A0ABN8N3S5</accession>
<dbReference type="Gene3D" id="3.90.320.10">
    <property type="match status" value="1"/>
</dbReference>
<dbReference type="InterPro" id="IPR011335">
    <property type="entry name" value="Restrct_endonuc-II-like"/>
</dbReference>
<keyword evidence="1" id="KW-0862">Zinc</keyword>
<comment type="caution">
    <text evidence="3">The sequence shown here is derived from an EMBL/GenBank/DDBJ whole genome shotgun (WGS) entry which is preliminary data.</text>
</comment>
<keyword evidence="1" id="KW-0863">Zinc-finger</keyword>
<proteinExistence type="predicted"/>
<dbReference type="Proteomes" id="UP001159405">
    <property type="component" value="Unassembled WGS sequence"/>
</dbReference>
<evidence type="ECO:0000256" key="1">
    <source>
        <dbReference type="PROSITE-ProRule" id="PRU00325"/>
    </source>
</evidence>
<keyword evidence="4" id="KW-1185">Reference proteome</keyword>
<gene>
    <name evidence="3" type="ORF">PLOB_00039232</name>
</gene>
<feature type="domain" description="SWIM-type" evidence="2">
    <location>
        <begin position="175"/>
        <end position="211"/>
    </location>
</feature>
<dbReference type="InterPro" id="IPR019080">
    <property type="entry name" value="YqaJ_viral_recombinase"/>
</dbReference>
<dbReference type="Pfam" id="PF09588">
    <property type="entry name" value="YqaJ"/>
    <property type="match status" value="1"/>
</dbReference>
<dbReference type="SUPFAM" id="SSF52980">
    <property type="entry name" value="Restriction endonuclease-like"/>
    <property type="match status" value="1"/>
</dbReference>
<evidence type="ECO:0000259" key="2">
    <source>
        <dbReference type="PROSITE" id="PS50966"/>
    </source>
</evidence>
<dbReference type="PANTHER" id="PTHR47526:SF3">
    <property type="entry name" value="PHD-TYPE DOMAIN-CONTAINING PROTEIN"/>
    <property type="match status" value="1"/>
</dbReference>
<name>A0ABN8N3S5_9CNID</name>
<dbReference type="InterPro" id="IPR011604">
    <property type="entry name" value="PDDEXK-like_dom_sf"/>
</dbReference>
<dbReference type="PANTHER" id="PTHR47526">
    <property type="entry name" value="ATP-DEPENDENT DNA HELICASE"/>
    <property type="match status" value="1"/>
</dbReference>
<dbReference type="PROSITE" id="PS50966">
    <property type="entry name" value="ZF_SWIM"/>
    <property type="match status" value="1"/>
</dbReference>
<reference evidence="3 4" key="1">
    <citation type="submission" date="2022-05" db="EMBL/GenBank/DDBJ databases">
        <authorList>
            <consortium name="Genoscope - CEA"/>
            <person name="William W."/>
        </authorList>
    </citation>
    <scope>NUCLEOTIDE SEQUENCE [LARGE SCALE GENOMIC DNA]</scope>
</reference>
<organism evidence="3 4">
    <name type="scientific">Porites lobata</name>
    <dbReference type="NCBI Taxonomy" id="104759"/>
    <lineage>
        <taxon>Eukaryota</taxon>
        <taxon>Metazoa</taxon>
        <taxon>Cnidaria</taxon>
        <taxon>Anthozoa</taxon>
        <taxon>Hexacorallia</taxon>
        <taxon>Scleractinia</taxon>
        <taxon>Fungiina</taxon>
        <taxon>Poritidae</taxon>
        <taxon>Porites</taxon>
    </lineage>
</organism>
<protein>
    <recommendedName>
        <fullName evidence="2">SWIM-type domain-containing protein</fullName>
    </recommendedName>
</protein>
<sequence length="542" mass="60368">MDRPLEKMHVKELKEILVRKKVSLKGLTVKAQFVAKVKEVLQMCTDDRWQNDQNNQATAAALRARSKKSDSDLVRENEEKFRFCPSEKNMDQLLDDLPPFTYNTIVKYVRNSGKNIQHSPDYMVMKPFERGVNFFIEGYLHNVGAKNHKERKTFYFRALCYRSLRKSEPPHKIRLAISTEQPYDVLASSCTCVAGSLRFCNHAVGLMYLVSHYSMTKAKMIPDDLVCTSLPQQWHRPRGKNISSEPLMEIIFKKPKLGTTCTGESTSVSVSPGITCSLYPAIKAAPTNAEIESFKDDLKKVNKNFGLSLYMNAGSEKVPTRAGLAPLGGYLSYQMAPTEGNFKVTCNVDLSKQPASSEDVPRTIYPSFPLSLVSPLFIVTQCSSEHNQFYDSLRINEENAADLERATQSQRNCSRWWTERKPRLTASTFGEILSRKSITSPFLKGLVSDQNAPVDSRNVPAPLKHGIENESRAPKQYENYLVNSGHPVKTFPSGFVVNPAFPFLGCSPDGKAQAVPAGACAVTTACTVLTATRTATGSISTC</sequence>
<dbReference type="EMBL" id="CALNXK010000006">
    <property type="protein sequence ID" value="CAH3038462.1"/>
    <property type="molecule type" value="Genomic_DNA"/>
</dbReference>
<evidence type="ECO:0000313" key="3">
    <source>
        <dbReference type="EMBL" id="CAH3038462.1"/>
    </source>
</evidence>